<comment type="caution">
    <text evidence="1">The sequence shown here is derived from an EMBL/GenBank/DDBJ whole genome shotgun (WGS) entry which is preliminary data.</text>
</comment>
<protein>
    <submittedName>
        <fullName evidence="1">Uncharacterized protein</fullName>
    </submittedName>
</protein>
<evidence type="ECO:0000313" key="2">
    <source>
        <dbReference type="Proteomes" id="UP001314229"/>
    </source>
</evidence>
<name>A0AAV1NBY9_SCOSC</name>
<proteinExistence type="predicted"/>
<dbReference type="EMBL" id="CAWUFR010000026">
    <property type="protein sequence ID" value="CAK6956720.1"/>
    <property type="molecule type" value="Genomic_DNA"/>
</dbReference>
<keyword evidence="2" id="KW-1185">Reference proteome</keyword>
<sequence>MLLRGASFSSTICSWFCELEASFVSNTSHTLRAARHQQQGLHHLFQTTAQCDPLHPLTTNHTVFDDVVNPLLERFLPSGSLTKVPTSPEPQLICSLEVGNNERGRRRERGGGPGRTWRLESAMLPPQEDGEIEGRQRRMNKAMLLHFNQLLPSHMAAEHPEGRCRHES</sequence>
<reference evidence="1 2" key="1">
    <citation type="submission" date="2024-01" db="EMBL/GenBank/DDBJ databases">
        <authorList>
            <person name="Alioto T."/>
            <person name="Alioto T."/>
            <person name="Gomez Garrido J."/>
        </authorList>
    </citation>
    <scope>NUCLEOTIDE SEQUENCE [LARGE SCALE GENOMIC DNA]</scope>
</reference>
<dbReference type="AlphaFoldDB" id="A0AAV1NBY9"/>
<dbReference type="Proteomes" id="UP001314229">
    <property type="component" value="Unassembled WGS sequence"/>
</dbReference>
<organism evidence="1 2">
    <name type="scientific">Scomber scombrus</name>
    <name type="common">Atlantic mackerel</name>
    <name type="synonym">Scomber vernalis</name>
    <dbReference type="NCBI Taxonomy" id="13677"/>
    <lineage>
        <taxon>Eukaryota</taxon>
        <taxon>Metazoa</taxon>
        <taxon>Chordata</taxon>
        <taxon>Craniata</taxon>
        <taxon>Vertebrata</taxon>
        <taxon>Euteleostomi</taxon>
        <taxon>Actinopterygii</taxon>
        <taxon>Neopterygii</taxon>
        <taxon>Teleostei</taxon>
        <taxon>Neoteleostei</taxon>
        <taxon>Acanthomorphata</taxon>
        <taxon>Pelagiaria</taxon>
        <taxon>Scombriformes</taxon>
        <taxon>Scombridae</taxon>
        <taxon>Scomber</taxon>
    </lineage>
</organism>
<gene>
    <name evidence="1" type="ORF">FSCOSCO3_A003846</name>
</gene>
<evidence type="ECO:0000313" key="1">
    <source>
        <dbReference type="EMBL" id="CAK6956720.1"/>
    </source>
</evidence>
<accession>A0AAV1NBY9</accession>